<reference key="2">
    <citation type="submission" date="2011-11" db="EMBL/GenBank/DDBJ databases">
        <authorList>
            <person name="Shin S.H."/>
            <person name="Kim S."/>
            <person name="Kim J.Y."/>
        </authorList>
    </citation>
    <scope>NUCLEOTIDE SEQUENCE</scope>
    <source>
        <strain>HPL-003</strain>
    </source>
</reference>
<dbReference type="PROSITE" id="PS50983">
    <property type="entry name" value="FE_B12_PBP"/>
    <property type="match status" value="1"/>
</dbReference>
<dbReference type="EMBL" id="CP003107">
    <property type="protein sequence ID" value="AET58002.1"/>
    <property type="molecule type" value="Genomic_DNA"/>
</dbReference>
<dbReference type="SUPFAM" id="SSF53807">
    <property type="entry name" value="Helical backbone' metal receptor"/>
    <property type="match status" value="1"/>
</dbReference>
<dbReference type="Gene3D" id="3.40.50.1980">
    <property type="entry name" value="Nitrogenase molybdenum iron protein domain"/>
    <property type="match status" value="1"/>
</dbReference>
<dbReference type="OrthoDB" id="9793175at2"/>
<evidence type="ECO:0000313" key="2">
    <source>
        <dbReference type="EMBL" id="AET58002.1"/>
    </source>
</evidence>
<accession>G7W1J8</accession>
<organism evidence="2 3">
    <name type="scientific">Paenibacillus terrae (strain HPL-003)</name>
    <dbReference type="NCBI Taxonomy" id="985665"/>
    <lineage>
        <taxon>Bacteria</taxon>
        <taxon>Bacillati</taxon>
        <taxon>Bacillota</taxon>
        <taxon>Bacilli</taxon>
        <taxon>Bacillales</taxon>
        <taxon>Paenibacillaceae</taxon>
        <taxon>Paenibacillus</taxon>
    </lineage>
</organism>
<sequence length="64" mass="7432">MERILAIQPDLIIISDQDEALYDQLSKIAKTIIVPMSENWQDTIMLARIIQNNRMDGSFCKQNH</sequence>
<dbReference type="HOGENOM" id="CLU_2863667_0_0_9"/>
<reference evidence="3" key="1">
    <citation type="submission" date="2011-11" db="EMBL/GenBank/DDBJ databases">
        <title>Complete sequence of Paenibacillus terrae HPL-003.</title>
        <authorList>
            <person name="Shin S.H."/>
            <person name="Kim S."/>
            <person name="Kim J.Y."/>
        </authorList>
    </citation>
    <scope>NUCLEOTIDE SEQUENCE [LARGE SCALE GENOMIC DNA]</scope>
    <source>
        <strain evidence="3">HPL-003</strain>
    </source>
</reference>
<feature type="domain" description="Fe/B12 periplasmic-binding" evidence="1">
    <location>
        <begin position="1"/>
        <end position="64"/>
    </location>
</feature>
<evidence type="ECO:0000313" key="3">
    <source>
        <dbReference type="Proteomes" id="UP000005876"/>
    </source>
</evidence>
<dbReference type="STRING" id="985665.HPL003_06195"/>
<protein>
    <submittedName>
        <fullName evidence="2">ABC transporter substrate-binding protein</fullName>
    </submittedName>
</protein>
<name>G7W1J8_PAETH</name>
<proteinExistence type="predicted"/>
<reference evidence="2 3" key="3">
    <citation type="journal article" date="2012" name="J. Bacteriol.">
        <title>Genome Sequence of Paenibacillus terrae HPL-003, a Xylanase-Producing Bacterium Isolated from Soil Found in Forest Residue.</title>
        <authorList>
            <person name="Shin S.H."/>
            <person name="Kim S."/>
            <person name="Kim J.Y."/>
            <person name="Song H.Y."/>
            <person name="Cho S.J."/>
            <person name="Kim D.R."/>
            <person name="Lee K.I."/>
            <person name="Lim H.K."/>
            <person name="Park N.J."/>
            <person name="Hwang I.T."/>
            <person name="Yang K.S."/>
        </authorList>
    </citation>
    <scope>NUCLEOTIDE SEQUENCE [LARGE SCALE GENOMIC DNA]</scope>
    <source>
        <strain evidence="2 3">HPL-003</strain>
    </source>
</reference>
<dbReference type="KEGG" id="pta:HPL003_06195"/>
<dbReference type="AlphaFoldDB" id="G7W1J8"/>
<dbReference type="InterPro" id="IPR002491">
    <property type="entry name" value="ABC_transptr_periplasmic_BD"/>
</dbReference>
<gene>
    <name evidence="2" type="ordered locus">HPL003_06195</name>
</gene>
<dbReference type="Proteomes" id="UP000005876">
    <property type="component" value="Chromosome"/>
</dbReference>
<dbReference type="Pfam" id="PF01497">
    <property type="entry name" value="Peripla_BP_2"/>
    <property type="match status" value="1"/>
</dbReference>
<evidence type="ECO:0000259" key="1">
    <source>
        <dbReference type="PROSITE" id="PS50983"/>
    </source>
</evidence>